<comment type="caution">
    <text evidence="1">The sequence shown here is derived from an EMBL/GenBank/DDBJ whole genome shotgun (WGS) entry which is preliminary data.</text>
</comment>
<gene>
    <name evidence="1" type="ORF">MCORR_v1c05490</name>
</gene>
<dbReference type="EMBL" id="PHNF01000002">
    <property type="protein sequence ID" value="PPE06245.1"/>
    <property type="molecule type" value="Genomic_DNA"/>
</dbReference>
<name>A0A2S5RGJ7_9MOLU</name>
<evidence type="ECO:0000313" key="1">
    <source>
        <dbReference type="EMBL" id="PPE06245.1"/>
    </source>
</evidence>
<protein>
    <submittedName>
        <fullName evidence="1">Uncharacterized protein</fullName>
    </submittedName>
</protein>
<dbReference type="RefSeq" id="WP_104208086.1">
    <property type="nucleotide sequence ID" value="NZ_PHNF01000002.1"/>
</dbReference>
<dbReference type="AlphaFoldDB" id="A0A2S5RGJ7"/>
<sequence>MFLYPEVICGSKNISENKIKKLSNKIVTLWVTAMLLKKPDIVEAIKIDVRFAKTKHSTNINHPLKPIKAIWSPIGIVLLRLKNCEVITIEIIDNKLPIIPTNKKTVQTEIKKLNLLTPAECILLKKTEFFHSDIVILTINIKNNDGAKNIANKSGGVIKVEPIYILKIKSKTDTNEGSMKQ</sequence>
<proteinExistence type="predicted"/>
<organism evidence="1 2">
    <name type="scientific">Mesoplasma corruscae</name>
    <dbReference type="NCBI Taxonomy" id="216874"/>
    <lineage>
        <taxon>Bacteria</taxon>
        <taxon>Bacillati</taxon>
        <taxon>Mycoplasmatota</taxon>
        <taxon>Mollicutes</taxon>
        <taxon>Entomoplasmatales</taxon>
        <taxon>Entomoplasmataceae</taxon>
        <taxon>Mesoplasma</taxon>
    </lineage>
</organism>
<dbReference type="Proteomes" id="UP000239785">
    <property type="component" value="Unassembled WGS sequence"/>
</dbReference>
<reference evidence="1 2" key="1">
    <citation type="submission" date="2017-11" db="EMBL/GenBank/DDBJ databases">
        <title>Genome sequence of Mesoplasma corruscae ELCA-2 (ATCC 49579).</title>
        <authorList>
            <person name="Lo W.-S."/>
            <person name="Kuo C.-H."/>
        </authorList>
    </citation>
    <scope>NUCLEOTIDE SEQUENCE [LARGE SCALE GENOMIC DNA]</scope>
    <source>
        <strain evidence="1 2">ELCA-2</strain>
    </source>
</reference>
<evidence type="ECO:0000313" key="2">
    <source>
        <dbReference type="Proteomes" id="UP000239785"/>
    </source>
</evidence>
<keyword evidence="2" id="KW-1185">Reference proteome</keyword>
<accession>A0A2S5RGJ7</accession>